<dbReference type="PROSITE" id="PS52016">
    <property type="entry name" value="TONB_DEPENDENT_REC_3"/>
    <property type="match status" value="1"/>
</dbReference>
<keyword evidence="17" id="KW-1185">Reference proteome</keyword>
<keyword evidence="10 11" id="KW-0998">Cell outer membrane</keyword>
<evidence type="ECO:0000259" key="15">
    <source>
        <dbReference type="Pfam" id="PF07715"/>
    </source>
</evidence>
<dbReference type="SUPFAM" id="SSF56935">
    <property type="entry name" value="Porins"/>
    <property type="match status" value="1"/>
</dbReference>
<evidence type="ECO:0000256" key="2">
    <source>
        <dbReference type="ARBA" id="ARBA00022448"/>
    </source>
</evidence>
<name>A0A2A2G6Z5_9BACT</name>
<evidence type="ECO:0000256" key="3">
    <source>
        <dbReference type="ARBA" id="ARBA00022452"/>
    </source>
</evidence>
<evidence type="ECO:0000313" key="17">
    <source>
        <dbReference type="Proteomes" id="UP000218831"/>
    </source>
</evidence>
<keyword evidence="5 11" id="KW-0812">Transmembrane</keyword>
<dbReference type="GO" id="GO:0006826">
    <property type="term" value="P:iron ion transport"/>
    <property type="evidence" value="ECO:0007669"/>
    <property type="project" value="UniProtKB-KW"/>
</dbReference>
<sequence length="1100" mass="119744">MLKKLLSTLVCTFLFAGAALAQGTITGTVTDGQTGDTLPGVNIQIPSLTMGAATNVDGNFTLEDVPAGTYTVQATFVGYQTFNQEVAVSAGEETTIDIEMQPDVVGLEDVVVTAFGIERDQRALGYGVSEVASEDLESRNQSDVGRALSGQLPGVSISSSGGVTGSGTDINIRGYSSISGSNQPLFIVDGVRFDGGNNASSSWADGGGQQTNPHRLLDIPPSNIKDVSVLKGLSATVLYGEDGRNGVIIIKTKSGSFGEDQEPGFNVTLNQSVYATQISSRPDYQDEYGGGFDQNFGWFYSNWGPRFDTDNPNLFGSDFRGFADDGTVLIDHPLTQHGATAQAFPDLQNADYRYEAKPDPMGSFFRDGLASTSSIGINGGTQDLRLNLNYSRNEEQGFTPNNKLNRNTFSIGAEYSVFSDLTAQTTFNMSLTDVQSPATAAGGGSGPAAAGGSTSVFGDVFYTPRSIDLSIPYQNPQTGGSAYYRSDNAIPHPRWTANNVITTNKTDRYYGKTELNWQAMDRLNVVYTMGYDSYTESQAYMQNAGGIRPEPLNSGFYQTIDIARSTWDHTLNAQFDYQLTEDFTLDGTVGGQYTTESYQRQGVESQNQLIFDFFEHSNFTDQSSTNFFTGADFQRQENVQTAGIYGDFRLGYQDFVYLNLSGRNDWFSTLEPENNSIFYPSVNLSYILSDHIDINSDAITFVKLFGGVATSAGSPDPYSTRTTLATDARSFVNNDGTVITTNATSNFLGNQDLKPELHTEYEAGVDLRFFENRLGLQASAYTRSTTDLITQAPIDPSTGYSSTFVNVGEIENQGLELTINAKPITGGEFQWDVKSNFYTSRSEVVSLGAGLDRIQVGGGFTTRGNFAIEGEPFQVMYGTKIVRVTEEMKQNDPNFSDVEVGTPIINSVGSYQEQDDIGKIGNPNPDWELSLSNTFRYKGASLSFQMDYQQGGDMFSTWISTLLARGLTTTTTKVDRNNTFILPGVNEQGQPNNVQISPSSVFFDNFGFGTDEMRVYDMTHIRLTNVRLGYDLPASVLESTPFSQVTISVTGDNLWMYAFNVPEASGFDPNVNSIGGNSRGFEYLTGPAARRFGGSVTLRF</sequence>
<keyword evidence="13" id="KW-0732">Signal</keyword>
<dbReference type="EMBL" id="NSKE01000007">
    <property type="protein sequence ID" value="PAU93536.1"/>
    <property type="molecule type" value="Genomic_DNA"/>
</dbReference>
<dbReference type="Proteomes" id="UP000218831">
    <property type="component" value="Unassembled WGS sequence"/>
</dbReference>
<comment type="subcellular location">
    <subcellularLocation>
        <location evidence="1 11">Cell outer membrane</location>
        <topology evidence="1 11">Multi-pass membrane protein</topology>
    </subcellularLocation>
</comment>
<dbReference type="NCBIfam" id="TIGR04056">
    <property type="entry name" value="OMP_RagA_SusC"/>
    <property type="match status" value="1"/>
</dbReference>
<keyword evidence="8 12" id="KW-0798">TonB box</keyword>
<feature type="domain" description="TonB-dependent receptor-like beta-barrel" evidence="14">
    <location>
        <begin position="565"/>
        <end position="937"/>
    </location>
</feature>
<evidence type="ECO:0000256" key="13">
    <source>
        <dbReference type="SAM" id="SignalP"/>
    </source>
</evidence>
<dbReference type="PANTHER" id="PTHR32552">
    <property type="entry name" value="FERRICHROME IRON RECEPTOR-RELATED"/>
    <property type="match status" value="1"/>
</dbReference>
<dbReference type="InterPro" id="IPR023996">
    <property type="entry name" value="TonB-dep_OMP_SusC/RagA"/>
</dbReference>
<dbReference type="InterPro" id="IPR012910">
    <property type="entry name" value="Plug_dom"/>
</dbReference>
<keyword evidence="6" id="KW-0408">Iron</keyword>
<dbReference type="InterPro" id="IPR036942">
    <property type="entry name" value="Beta-barrel_TonB_sf"/>
</dbReference>
<evidence type="ECO:0000256" key="8">
    <source>
        <dbReference type="ARBA" id="ARBA00023077"/>
    </source>
</evidence>
<evidence type="ECO:0000256" key="10">
    <source>
        <dbReference type="ARBA" id="ARBA00023237"/>
    </source>
</evidence>
<protein>
    <recommendedName>
        <fullName evidence="18">SusC/RagA family TonB-linked outer membrane protein</fullName>
    </recommendedName>
</protein>
<dbReference type="GO" id="GO:0009279">
    <property type="term" value="C:cell outer membrane"/>
    <property type="evidence" value="ECO:0007669"/>
    <property type="project" value="UniProtKB-SubCell"/>
</dbReference>
<evidence type="ECO:0000256" key="1">
    <source>
        <dbReference type="ARBA" id="ARBA00004571"/>
    </source>
</evidence>
<evidence type="ECO:0008006" key="18">
    <source>
        <dbReference type="Google" id="ProtNLM"/>
    </source>
</evidence>
<keyword evidence="3 11" id="KW-1134">Transmembrane beta strand</keyword>
<evidence type="ECO:0000256" key="11">
    <source>
        <dbReference type="PROSITE-ProRule" id="PRU01360"/>
    </source>
</evidence>
<dbReference type="Gene3D" id="2.170.130.10">
    <property type="entry name" value="TonB-dependent receptor, plug domain"/>
    <property type="match status" value="1"/>
</dbReference>
<dbReference type="Pfam" id="PF00593">
    <property type="entry name" value="TonB_dep_Rec_b-barrel"/>
    <property type="match status" value="1"/>
</dbReference>
<proteinExistence type="inferred from homology"/>
<dbReference type="Gene3D" id="2.60.40.1120">
    <property type="entry name" value="Carboxypeptidase-like, regulatory domain"/>
    <property type="match status" value="1"/>
</dbReference>
<dbReference type="Gene3D" id="2.40.170.20">
    <property type="entry name" value="TonB-dependent receptor, beta-barrel domain"/>
    <property type="match status" value="1"/>
</dbReference>
<dbReference type="Pfam" id="PF07715">
    <property type="entry name" value="Plug"/>
    <property type="match status" value="1"/>
</dbReference>
<evidence type="ECO:0000256" key="4">
    <source>
        <dbReference type="ARBA" id="ARBA00022496"/>
    </source>
</evidence>
<evidence type="ECO:0000256" key="5">
    <source>
        <dbReference type="ARBA" id="ARBA00022692"/>
    </source>
</evidence>
<gene>
    <name evidence="16" type="ORF">CK503_10265</name>
</gene>
<dbReference type="SUPFAM" id="SSF49464">
    <property type="entry name" value="Carboxypeptidase regulatory domain-like"/>
    <property type="match status" value="1"/>
</dbReference>
<feature type="signal peptide" evidence="13">
    <location>
        <begin position="1"/>
        <end position="21"/>
    </location>
</feature>
<feature type="domain" description="TonB-dependent receptor plug" evidence="15">
    <location>
        <begin position="122"/>
        <end position="247"/>
    </location>
</feature>
<keyword evidence="4" id="KW-0410">Iron transport</keyword>
<keyword evidence="9 11" id="KW-0472">Membrane</keyword>
<dbReference type="RefSeq" id="WP_095606727.1">
    <property type="nucleotide sequence ID" value="NZ_NSKE01000007.1"/>
</dbReference>
<evidence type="ECO:0000313" key="16">
    <source>
        <dbReference type="EMBL" id="PAU93536.1"/>
    </source>
</evidence>
<feature type="chain" id="PRO_5012290818" description="SusC/RagA family TonB-linked outer membrane protein" evidence="13">
    <location>
        <begin position="22"/>
        <end position="1100"/>
    </location>
</feature>
<dbReference type="Pfam" id="PF13715">
    <property type="entry name" value="CarbopepD_reg_2"/>
    <property type="match status" value="1"/>
</dbReference>
<dbReference type="InterPro" id="IPR008969">
    <property type="entry name" value="CarboxyPept-like_regulatory"/>
</dbReference>
<organism evidence="16 17">
    <name type="scientific">Fodinibius salipaludis</name>
    <dbReference type="NCBI Taxonomy" id="2032627"/>
    <lineage>
        <taxon>Bacteria</taxon>
        <taxon>Pseudomonadati</taxon>
        <taxon>Balneolota</taxon>
        <taxon>Balneolia</taxon>
        <taxon>Balneolales</taxon>
        <taxon>Balneolaceae</taxon>
        <taxon>Fodinibius</taxon>
    </lineage>
</organism>
<keyword evidence="7" id="KW-0406">Ion transport</keyword>
<evidence type="ECO:0000256" key="6">
    <source>
        <dbReference type="ARBA" id="ARBA00023004"/>
    </source>
</evidence>
<dbReference type="OrthoDB" id="9768177at2"/>
<accession>A0A2A2G6Z5</accession>
<dbReference type="InterPro" id="IPR037066">
    <property type="entry name" value="Plug_dom_sf"/>
</dbReference>
<dbReference type="InterPro" id="IPR000531">
    <property type="entry name" value="Beta-barrel_TonB"/>
</dbReference>
<dbReference type="AlphaFoldDB" id="A0A2A2G6Z5"/>
<evidence type="ECO:0000256" key="7">
    <source>
        <dbReference type="ARBA" id="ARBA00023065"/>
    </source>
</evidence>
<comment type="caution">
    <text evidence="16">The sequence shown here is derived from an EMBL/GenBank/DDBJ whole genome shotgun (WGS) entry which is preliminary data.</text>
</comment>
<keyword evidence="2 11" id="KW-0813">Transport</keyword>
<reference evidence="16 17" key="1">
    <citation type="submission" date="2017-08" db="EMBL/GenBank/DDBJ databases">
        <title>Aliifodinibius alkalisoli sp. nov., isolated from saline alkaline soil.</title>
        <authorList>
            <person name="Liu D."/>
            <person name="Zhang G."/>
        </authorList>
    </citation>
    <scope>NUCLEOTIDE SEQUENCE [LARGE SCALE GENOMIC DNA]</scope>
    <source>
        <strain evidence="16 17">WN023</strain>
    </source>
</reference>
<evidence type="ECO:0000256" key="9">
    <source>
        <dbReference type="ARBA" id="ARBA00023136"/>
    </source>
</evidence>
<evidence type="ECO:0000259" key="14">
    <source>
        <dbReference type="Pfam" id="PF00593"/>
    </source>
</evidence>
<dbReference type="PANTHER" id="PTHR32552:SF81">
    <property type="entry name" value="TONB-DEPENDENT OUTER MEMBRANE RECEPTOR"/>
    <property type="match status" value="1"/>
</dbReference>
<dbReference type="InterPro" id="IPR039426">
    <property type="entry name" value="TonB-dep_rcpt-like"/>
</dbReference>
<evidence type="ECO:0000256" key="12">
    <source>
        <dbReference type="RuleBase" id="RU003357"/>
    </source>
</evidence>
<comment type="similarity">
    <text evidence="11 12">Belongs to the TonB-dependent receptor family.</text>
</comment>